<evidence type="ECO:0000313" key="1">
    <source>
        <dbReference type="EMBL" id="MBC2594871.1"/>
    </source>
</evidence>
<evidence type="ECO:0000313" key="2">
    <source>
        <dbReference type="Proteomes" id="UP000546464"/>
    </source>
</evidence>
<dbReference type="AlphaFoldDB" id="A0A842HI18"/>
<dbReference type="RefSeq" id="WP_185675831.1">
    <property type="nucleotide sequence ID" value="NZ_JACHVB010000034.1"/>
</dbReference>
<accession>A0A842HI18</accession>
<dbReference type="EMBL" id="JACHVB010000034">
    <property type="protein sequence ID" value="MBC2594871.1"/>
    <property type="molecule type" value="Genomic_DNA"/>
</dbReference>
<protein>
    <submittedName>
        <fullName evidence="1">Uncharacterized protein</fullName>
    </submittedName>
</protein>
<reference evidence="1 2" key="1">
    <citation type="submission" date="2020-07" db="EMBL/GenBank/DDBJ databases">
        <authorList>
            <person name="Feng X."/>
        </authorList>
    </citation>
    <scope>NUCLEOTIDE SEQUENCE [LARGE SCALE GENOMIC DNA]</scope>
    <source>
        <strain evidence="1 2">JCM31066</strain>
    </source>
</reference>
<name>A0A842HI18_9BACT</name>
<proteinExistence type="predicted"/>
<organism evidence="1 2">
    <name type="scientific">Ruficoccus amylovorans</name>
    <dbReference type="NCBI Taxonomy" id="1804625"/>
    <lineage>
        <taxon>Bacteria</taxon>
        <taxon>Pseudomonadati</taxon>
        <taxon>Verrucomicrobiota</taxon>
        <taxon>Opitutia</taxon>
        <taxon>Puniceicoccales</taxon>
        <taxon>Cerasicoccaceae</taxon>
        <taxon>Ruficoccus</taxon>
    </lineage>
</organism>
<gene>
    <name evidence="1" type="ORF">H5P28_11435</name>
</gene>
<dbReference type="Proteomes" id="UP000546464">
    <property type="component" value="Unassembled WGS sequence"/>
</dbReference>
<comment type="caution">
    <text evidence="1">The sequence shown here is derived from an EMBL/GenBank/DDBJ whole genome shotgun (WGS) entry which is preliminary data.</text>
</comment>
<keyword evidence="2" id="KW-1185">Reference proteome</keyword>
<sequence>MSYPHVLHIGDGLMQPNALASVHYQSDGLYVLSMTGSVFKVEGKGLEFLFLKLMHRRCRSIEASPAPSVGCLGEVVSFAGYGAVPRKPTACIPAFGGYVERGWLLIELSDNWHLFPWNQIYEIGRKDDWLYIFGASLYVRMWLEAGIAKDEFEAFRAGAHHARHYTKRQRATYSDIVTVDRCYAKNIQVEKIRKDSDYADKRFKDWHRMKTRPAELSIARGISGPSR</sequence>